<dbReference type="PROSITE" id="PS01137">
    <property type="entry name" value="TATD_1"/>
    <property type="match status" value="1"/>
</dbReference>
<gene>
    <name evidence="4" type="primary">dtd3</name>
    <name evidence="4" type="ORF">BGCPKDLD_4503</name>
</gene>
<keyword evidence="2" id="KW-0479">Metal-binding</keyword>
<evidence type="ECO:0000256" key="1">
    <source>
        <dbReference type="ARBA" id="ARBA00009275"/>
    </source>
</evidence>
<comment type="similarity">
    <text evidence="1">Belongs to the metallo-dependent hydrolases superfamily. TatD-type hydrolase family.</text>
</comment>
<comment type="caution">
    <text evidence="4">The sequence shown here is derived from an EMBL/GenBank/DDBJ whole genome shotgun (WGS) entry which is preliminary data.</text>
</comment>
<accession>A0ABQ4V1F6</accession>
<dbReference type="CDD" id="cd01310">
    <property type="entry name" value="TatD_DNAse"/>
    <property type="match status" value="1"/>
</dbReference>
<dbReference type="SUPFAM" id="SSF51556">
    <property type="entry name" value="Metallo-dependent hydrolases"/>
    <property type="match status" value="1"/>
</dbReference>
<dbReference type="InterPro" id="IPR032466">
    <property type="entry name" value="Metal_Hydrolase"/>
</dbReference>
<dbReference type="InterPro" id="IPR018228">
    <property type="entry name" value="DNase_TatD-rel_CS"/>
</dbReference>
<evidence type="ECO:0000313" key="5">
    <source>
        <dbReference type="Proteomes" id="UP001055093"/>
    </source>
</evidence>
<name>A0ABQ4V1F6_9HYPH</name>
<dbReference type="EMBL" id="BPRE01000018">
    <property type="protein sequence ID" value="GJE77894.1"/>
    <property type="molecule type" value="Genomic_DNA"/>
</dbReference>
<evidence type="ECO:0000313" key="4">
    <source>
        <dbReference type="EMBL" id="GJE77894.1"/>
    </source>
</evidence>
<evidence type="ECO:0000256" key="3">
    <source>
        <dbReference type="ARBA" id="ARBA00022801"/>
    </source>
</evidence>
<dbReference type="InterPro" id="IPR015991">
    <property type="entry name" value="TatD/YcfH-like"/>
</dbReference>
<dbReference type="Proteomes" id="UP001055093">
    <property type="component" value="Unassembled WGS sequence"/>
</dbReference>
<dbReference type="PANTHER" id="PTHR46124:SF2">
    <property type="entry name" value="D-AMINOACYL-TRNA DEACYLASE"/>
    <property type="match status" value="1"/>
</dbReference>
<dbReference type="RefSeq" id="WP_137831689.1">
    <property type="nucleotide sequence ID" value="NZ_BPRE01000018.1"/>
</dbReference>
<dbReference type="Pfam" id="PF01026">
    <property type="entry name" value="TatD_DNase"/>
    <property type="match status" value="1"/>
</dbReference>
<keyword evidence="3" id="KW-0378">Hydrolase</keyword>
<dbReference type="Gene3D" id="3.20.20.140">
    <property type="entry name" value="Metal-dependent hydrolases"/>
    <property type="match status" value="1"/>
</dbReference>
<evidence type="ECO:0000256" key="2">
    <source>
        <dbReference type="ARBA" id="ARBA00022723"/>
    </source>
</evidence>
<protein>
    <submittedName>
        <fullName evidence="4">D-aminoacyl-tRNA deacylase</fullName>
    </submittedName>
</protein>
<sequence>MLVDSHCHLDFPDFAEDIPGVVARAAAAGVTRLVTISTRVAKADSYRAISEANPAVWYTVGTHPHGAAEEPDVPADTIAALAEAPRCVGIGEAGLDYHYEDAAPEAVQERVLRAHIEAARRAGLPLVIHSRDADAQMEAVLTDEMARAPFKAVLHCFSSGARLAEVGVELGLFVSFSGIVTFRRSDALRDIARRVPRDRILVETDAPFLAPEPHRGKRCEPAYTADTARVLARALDLPFEDFAALTTGNFYRLFTKAAALEGVSA</sequence>
<dbReference type="NCBIfam" id="TIGR00010">
    <property type="entry name" value="YchF/TatD family DNA exonuclease"/>
    <property type="match status" value="1"/>
</dbReference>
<proteinExistence type="inferred from homology"/>
<organism evidence="4 5">
    <name type="scientific">Methylorubrum suomiense</name>
    <dbReference type="NCBI Taxonomy" id="144191"/>
    <lineage>
        <taxon>Bacteria</taxon>
        <taxon>Pseudomonadati</taxon>
        <taxon>Pseudomonadota</taxon>
        <taxon>Alphaproteobacteria</taxon>
        <taxon>Hyphomicrobiales</taxon>
        <taxon>Methylobacteriaceae</taxon>
        <taxon>Methylorubrum</taxon>
    </lineage>
</organism>
<dbReference type="PANTHER" id="PTHR46124">
    <property type="entry name" value="D-AMINOACYL-TRNA DEACYLASE"/>
    <property type="match status" value="1"/>
</dbReference>
<reference evidence="4" key="2">
    <citation type="submission" date="2021-08" db="EMBL/GenBank/DDBJ databases">
        <authorList>
            <person name="Tani A."/>
            <person name="Ola A."/>
            <person name="Ogura Y."/>
            <person name="Katsura K."/>
            <person name="Hayashi T."/>
        </authorList>
    </citation>
    <scope>NUCLEOTIDE SEQUENCE</scope>
    <source>
        <strain evidence="4">DSM 14458</strain>
    </source>
</reference>
<keyword evidence="5" id="KW-1185">Reference proteome</keyword>
<reference evidence="4" key="1">
    <citation type="journal article" date="2021" name="Front. Microbiol.">
        <title>Comprehensive Comparative Genomics and Phenotyping of Methylobacterium Species.</title>
        <authorList>
            <person name="Alessa O."/>
            <person name="Ogura Y."/>
            <person name="Fujitani Y."/>
            <person name="Takami H."/>
            <person name="Hayashi T."/>
            <person name="Sahin N."/>
            <person name="Tani A."/>
        </authorList>
    </citation>
    <scope>NUCLEOTIDE SEQUENCE</scope>
    <source>
        <strain evidence="4">DSM 14458</strain>
    </source>
</reference>
<dbReference type="InterPro" id="IPR001130">
    <property type="entry name" value="TatD-like"/>
</dbReference>
<dbReference type="PIRSF" id="PIRSF005902">
    <property type="entry name" value="DNase_TatD"/>
    <property type="match status" value="1"/>
</dbReference>